<keyword evidence="5 9" id="KW-0274">FAD</keyword>
<evidence type="ECO:0000256" key="2">
    <source>
        <dbReference type="ARBA" id="ARBA00004777"/>
    </source>
</evidence>
<gene>
    <name evidence="11" type="ORF">H261_12386</name>
</gene>
<evidence type="ECO:0000256" key="1">
    <source>
        <dbReference type="ARBA" id="ARBA00001974"/>
    </source>
</evidence>
<evidence type="ECO:0000256" key="8">
    <source>
        <dbReference type="ARBA" id="ARBA00048628"/>
    </source>
</evidence>
<dbReference type="PROSITE" id="PS50060">
    <property type="entry name" value="MAM_2"/>
    <property type="match status" value="1"/>
</dbReference>
<dbReference type="GO" id="GO:0016020">
    <property type="term" value="C:membrane"/>
    <property type="evidence" value="ECO:0007669"/>
    <property type="project" value="InterPro"/>
</dbReference>
<dbReference type="PANTHER" id="PTHR45754:SF3">
    <property type="entry name" value="METHYLENETETRAHYDROFOLATE REDUCTASE (NADPH)"/>
    <property type="match status" value="1"/>
</dbReference>
<sequence length="445" mass="47416">MTPARWHQALSLLRPLVSLIGRRRLEQPLAWAERALKRRLFGCRMCGQCALDATGMGCPMRCPKGLRNGPCGGVRSNGTCELDASMACAWKDIWSRLDGELPPRQPLLDHRRAGRSAWLAEILDPKPAAPDLPPDRAFAKGRLQARLEAGDFVVTAEIGPGTAADGSALLAQAGKLGPWVDAINVTDGSAAHCALSSMAAAALLRRAGHDAVMQMTCRDRNRIALQNDLLGAAALGIENVVCLTGDGVLNGDHPEAKPVFDLDAVALVATAKTLRDGGRFLSGRALTVPPGYFIGAVDNPFAPPEPARVQRLAAKVAAGAQFVQTQYVFDIPAFTLYMERLRAAGLHRRCHVIAGVGMVASARTARWLTAKVPGVRIPDGVVRRLEQAADPVAEGAALAVELIGALRRIDGVAGVHLMFHHHLEMIEGVITAAGLAGPRQRRRVA</sequence>
<dbReference type="EMBL" id="AONQ01000030">
    <property type="protein sequence ID" value="EME69623.1"/>
    <property type="molecule type" value="Genomic_DNA"/>
</dbReference>
<dbReference type="InterPro" id="IPR022026">
    <property type="entry name" value="DUF5981"/>
</dbReference>
<evidence type="ECO:0000256" key="7">
    <source>
        <dbReference type="ARBA" id="ARBA00034478"/>
    </source>
</evidence>
<protein>
    <recommendedName>
        <fullName evidence="9">Methylenetetrahydrofolate reductase</fullName>
    </recommendedName>
</protein>
<keyword evidence="6 9" id="KW-0560">Oxidoreductase</keyword>
<dbReference type="Proteomes" id="UP000011744">
    <property type="component" value="Unassembled WGS sequence"/>
</dbReference>
<comment type="pathway">
    <text evidence="2 9">One-carbon metabolism; tetrahydrofolate interconversion.</text>
</comment>
<comment type="caution">
    <text evidence="11">The sequence shown here is derived from an EMBL/GenBank/DDBJ whole genome shotgun (WGS) entry which is preliminary data.</text>
</comment>
<evidence type="ECO:0000256" key="3">
    <source>
        <dbReference type="ARBA" id="ARBA00006743"/>
    </source>
</evidence>
<proteinExistence type="inferred from homology"/>
<dbReference type="RefSeq" id="WP_008617920.1">
    <property type="nucleotide sequence ID" value="NZ_AONQ01000030.1"/>
</dbReference>
<dbReference type="InterPro" id="IPR003171">
    <property type="entry name" value="Mehydrof_redctse-like"/>
</dbReference>
<organism evidence="11 12">
    <name type="scientific">Paramagnetospirillum caucaseum</name>
    <dbReference type="NCBI Taxonomy" id="1244869"/>
    <lineage>
        <taxon>Bacteria</taxon>
        <taxon>Pseudomonadati</taxon>
        <taxon>Pseudomonadota</taxon>
        <taxon>Alphaproteobacteria</taxon>
        <taxon>Rhodospirillales</taxon>
        <taxon>Magnetospirillaceae</taxon>
        <taxon>Paramagnetospirillum</taxon>
    </lineage>
</organism>
<feature type="domain" description="MAM" evidence="10">
    <location>
        <begin position="78"/>
        <end position="114"/>
    </location>
</feature>
<dbReference type="InterPro" id="IPR029041">
    <property type="entry name" value="FAD-linked_oxidoreductase-like"/>
</dbReference>
<comment type="pathway">
    <text evidence="7">Amino-acid biosynthesis; L-methionine biosynthesis via de novo pathway.</text>
</comment>
<dbReference type="GO" id="GO:0106312">
    <property type="term" value="F:methylenetetrahydrofolate reductase (NADH) activity"/>
    <property type="evidence" value="ECO:0007669"/>
    <property type="project" value="UniProtKB-EC"/>
</dbReference>
<dbReference type="CDD" id="cd00537">
    <property type="entry name" value="MTHFR"/>
    <property type="match status" value="1"/>
</dbReference>
<dbReference type="Gene3D" id="3.20.20.220">
    <property type="match status" value="1"/>
</dbReference>
<dbReference type="GO" id="GO:0005829">
    <property type="term" value="C:cytosol"/>
    <property type="evidence" value="ECO:0007669"/>
    <property type="project" value="TreeGrafter"/>
</dbReference>
<dbReference type="OrthoDB" id="9803687at2"/>
<comment type="similarity">
    <text evidence="3 9">Belongs to the methylenetetrahydrofolate reductase family.</text>
</comment>
<evidence type="ECO:0000259" key="10">
    <source>
        <dbReference type="PROSITE" id="PS50060"/>
    </source>
</evidence>
<comment type="cofactor">
    <cofactor evidence="1 9">
        <name>FAD</name>
        <dbReference type="ChEBI" id="CHEBI:57692"/>
    </cofactor>
</comment>
<dbReference type="UniPathway" id="UPA00193"/>
<keyword evidence="4 9" id="KW-0285">Flavoprotein</keyword>
<dbReference type="PANTHER" id="PTHR45754">
    <property type="entry name" value="METHYLENETETRAHYDROFOLATE REDUCTASE"/>
    <property type="match status" value="1"/>
</dbReference>
<dbReference type="Pfam" id="PF12225">
    <property type="entry name" value="DUF5981"/>
    <property type="match status" value="1"/>
</dbReference>
<reference evidence="11 12" key="1">
    <citation type="journal article" date="2014" name="Genome Announc.">
        <title>Draft Genome Sequence of Magnetospirillum sp. Strain SO-1, a Freshwater Magnetotactic Bacterium Isolated from the Ol'khovka River, Russia.</title>
        <authorList>
            <person name="Grouzdev D.S."/>
            <person name="Dziuba M.V."/>
            <person name="Sukhacheva M.S."/>
            <person name="Mardanov A.V."/>
            <person name="Beletskiy A.V."/>
            <person name="Kuznetsov B.B."/>
            <person name="Skryabin K.G."/>
        </authorList>
    </citation>
    <scope>NUCLEOTIDE SEQUENCE [LARGE SCALE GENOMIC DNA]</scope>
    <source>
        <strain evidence="11 12">SO-1</strain>
    </source>
</reference>
<dbReference type="GO" id="GO:0071949">
    <property type="term" value="F:FAD binding"/>
    <property type="evidence" value="ECO:0007669"/>
    <property type="project" value="TreeGrafter"/>
</dbReference>
<evidence type="ECO:0000256" key="4">
    <source>
        <dbReference type="ARBA" id="ARBA00022630"/>
    </source>
</evidence>
<dbReference type="GO" id="GO:0035999">
    <property type="term" value="P:tetrahydrofolate interconversion"/>
    <property type="evidence" value="ECO:0007669"/>
    <property type="project" value="UniProtKB-UniPathway"/>
</dbReference>
<dbReference type="STRING" id="1244869.H261_12386"/>
<evidence type="ECO:0000313" key="12">
    <source>
        <dbReference type="Proteomes" id="UP000011744"/>
    </source>
</evidence>
<dbReference type="InterPro" id="IPR000998">
    <property type="entry name" value="MAM_dom"/>
</dbReference>
<evidence type="ECO:0000256" key="5">
    <source>
        <dbReference type="ARBA" id="ARBA00022827"/>
    </source>
</evidence>
<keyword evidence="12" id="KW-1185">Reference proteome</keyword>
<dbReference type="PATRIC" id="fig|1244869.3.peg.2500"/>
<evidence type="ECO:0000256" key="6">
    <source>
        <dbReference type="ARBA" id="ARBA00023002"/>
    </source>
</evidence>
<dbReference type="GO" id="GO:0009086">
    <property type="term" value="P:methionine biosynthetic process"/>
    <property type="evidence" value="ECO:0007669"/>
    <property type="project" value="TreeGrafter"/>
</dbReference>
<dbReference type="Pfam" id="PF02219">
    <property type="entry name" value="MTHFR"/>
    <property type="match status" value="1"/>
</dbReference>
<evidence type="ECO:0000256" key="9">
    <source>
        <dbReference type="RuleBase" id="RU003862"/>
    </source>
</evidence>
<accession>M3AA53</accession>
<dbReference type="AlphaFoldDB" id="M3AA53"/>
<dbReference type="SUPFAM" id="SSF51730">
    <property type="entry name" value="FAD-linked oxidoreductase"/>
    <property type="match status" value="1"/>
</dbReference>
<evidence type="ECO:0000313" key="11">
    <source>
        <dbReference type="EMBL" id="EME69623.1"/>
    </source>
</evidence>
<name>M3AA53_9PROT</name>
<dbReference type="eggNOG" id="COG0685">
    <property type="taxonomic scope" value="Bacteria"/>
</dbReference>
<comment type="catalytic activity">
    <reaction evidence="8">
        <text>(6S)-5-methyl-5,6,7,8-tetrahydrofolate + NAD(+) = (6R)-5,10-methylene-5,6,7,8-tetrahydrofolate + NADH + H(+)</text>
        <dbReference type="Rhea" id="RHEA:19821"/>
        <dbReference type="ChEBI" id="CHEBI:15378"/>
        <dbReference type="ChEBI" id="CHEBI:15636"/>
        <dbReference type="ChEBI" id="CHEBI:18608"/>
        <dbReference type="ChEBI" id="CHEBI:57540"/>
        <dbReference type="ChEBI" id="CHEBI:57945"/>
        <dbReference type="EC" id="1.5.1.54"/>
    </reaction>
    <physiologicalReaction direction="right-to-left" evidence="8">
        <dbReference type="Rhea" id="RHEA:19823"/>
    </physiologicalReaction>
</comment>